<dbReference type="GO" id="GO:0003777">
    <property type="term" value="F:microtubule motor activity"/>
    <property type="evidence" value="ECO:0007669"/>
    <property type="project" value="InterPro"/>
</dbReference>
<dbReference type="Proteomes" id="UP001162131">
    <property type="component" value="Unassembled WGS sequence"/>
</dbReference>
<dbReference type="InterPro" id="IPR019821">
    <property type="entry name" value="Kinesin_motor_CS"/>
</dbReference>
<keyword evidence="2" id="KW-0963">Cytoplasm</keyword>
<keyword evidence="5 8" id="KW-0175">Coiled coil</keyword>
<dbReference type="EMBL" id="CAJZBQ010000058">
    <property type="protein sequence ID" value="CAG9334348.1"/>
    <property type="molecule type" value="Genomic_DNA"/>
</dbReference>
<dbReference type="InterPro" id="IPR001752">
    <property type="entry name" value="Kinesin_motor_dom"/>
</dbReference>
<dbReference type="InterPro" id="IPR027640">
    <property type="entry name" value="Kinesin-like_fam"/>
</dbReference>
<gene>
    <name evidence="11" type="ORF">BSTOLATCC_MIC60967</name>
</gene>
<keyword evidence="3 6" id="KW-0547">Nucleotide-binding</keyword>
<feature type="coiled-coil region" evidence="8">
    <location>
        <begin position="594"/>
        <end position="704"/>
    </location>
</feature>
<dbReference type="GO" id="GO:0005737">
    <property type="term" value="C:cytoplasm"/>
    <property type="evidence" value="ECO:0007669"/>
    <property type="project" value="UniProtKB-SubCell"/>
</dbReference>
<dbReference type="PROSITE" id="PS00411">
    <property type="entry name" value="KINESIN_MOTOR_1"/>
    <property type="match status" value="1"/>
</dbReference>
<feature type="compositionally biased region" description="Basic and acidic residues" evidence="9">
    <location>
        <begin position="461"/>
        <end position="473"/>
    </location>
</feature>
<dbReference type="SMART" id="SM00129">
    <property type="entry name" value="KISc"/>
    <property type="match status" value="1"/>
</dbReference>
<reference evidence="11" key="1">
    <citation type="submission" date="2021-09" db="EMBL/GenBank/DDBJ databases">
        <authorList>
            <consortium name="AG Swart"/>
            <person name="Singh M."/>
            <person name="Singh A."/>
            <person name="Seah K."/>
            <person name="Emmerich C."/>
        </authorList>
    </citation>
    <scope>NUCLEOTIDE SEQUENCE</scope>
    <source>
        <strain evidence="11">ATCC30299</strain>
    </source>
</reference>
<feature type="coiled-coil region" evidence="8">
    <location>
        <begin position="395"/>
        <end position="441"/>
    </location>
</feature>
<evidence type="ECO:0000256" key="2">
    <source>
        <dbReference type="ARBA" id="ARBA00022490"/>
    </source>
</evidence>
<organism evidence="11 12">
    <name type="scientific">Blepharisma stoltei</name>
    <dbReference type="NCBI Taxonomy" id="1481888"/>
    <lineage>
        <taxon>Eukaryota</taxon>
        <taxon>Sar</taxon>
        <taxon>Alveolata</taxon>
        <taxon>Ciliophora</taxon>
        <taxon>Postciliodesmatophora</taxon>
        <taxon>Heterotrichea</taxon>
        <taxon>Heterotrichida</taxon>
        <taxon>Blepharismidae</taxon>
        <taxon>Blepharisma</taxon>
    </lineage>
</organism>
<sequence length="704" mass="81636">METSTDHIKVAVRVRPLLPIDKSQDIIVYTGNNSEIRISDGDHYLSSSYDKVFTAESSQDEIFDFVSPILERTIKGFNCTIFAYGQTGSGKTFTMFGADWEINNPAAQDYFERNSISRRRPSTGLEHPLDSPAKQGIIPKSIAMLFNKSEGKQLTYYSSFLQIYNEKIYDLLQDPNRSKALNIRESKIYGIFVEGLAEFVVESTEDCFMLLSKGDRNRAVRQTRFNHHSSRSHTIFQLLLESDKANKRGVLKRGKLNFCDLAGSEKYDKENAMVQDHIKELTQINKSLSTLGKVIYALGSGNTSHIPYRDSKLTRLLQDSLGVSTQTILIATVSPSAGYAEETISTLKFADRARKITIKIKKNEISATNDELILRLQREIQHLKSILNLKRKGGIQELQQEIWELKEENEKLKKLSANATIEEVERLKQENKRLKLSLQNNGFPSDLEGFYVEKNNFENQEKNNLENQEKTENRPPSSSGRSRKESNNISEYGFTNRSFSPSENRRRLCPRCNQPPPCIHVSSLSIEHSASTYRSTNSTDSRYSKNIKIPKNLQVRYRMTNCVIENGGISQEIKDQEARQKEMKKIKERLGKLAELESYRKAQFKMELERLEAEKRRNDEEIRRKQTEDAKRRKILKELKEKVSNYKESKKAEKEEEDKKLEDLKRMAERKRKKRNEDQKRKLQEFYERKKEAMLEELADYEKM</sequence>
<dbReference type="PANTHER" id="PTHR47969:SF15">
    <property type="entry name" value="CHROMOSOME-ASSOCIATED KINESIN KIF4A-RELATED"/>
    <property type="match status" value="1"/>
</dbReference>
<dbReference type="GO" id="GO:0005874">
    <property type="term" value="C:microtubule"/>
    <property type="evidence" value="ECO:0007669"/>
    <property type="project" value="UniProtKB-KW"/>
</dbReference>
<evidence type="ECO:0000313" key="12">
    <source>
        <dbReference type="Proteomes" id="UP001162131"/>
    </source>
</evidence>
<keyword evidence="6 7" id="KW-0505">Motor protein</keyword>
<dbReference type="GO" id="GO:0007018">
    <property type="term" value="P:microtubule-based movement"/>
    <property type="evidence" value="ECO:0007669"/>
    <property type="project" value="InterPro"/>
</dbReference>
<evidence type="ECO:0000256" key="4">
    <source>
        <dbReference type="ARBA" id="ARBA00022840"/>
    </source>
</evidence>
<evidence type="ECO:0000256" key="5">
    <source>
        <dbReference type="ARBA" id="ARBA00023054"/>
    </source>
</evidence>
<feature type="compositionally biased region" description="Polar residues" evidence="9">
    <location>
        <begin position="487"/>
        <end position="502"/>
    </location>
</feature>
<dbReference type="Gene3D" id="3.40.850.10">
    <property type="entry name" value="Kinesin motor domain"/>
    <property type="match status" value="1"/>
</dbReference>
<dbReference type="AlphaFoldDB" id="A0AAU9KA89"/>
<dbReference type="InterPro" id="IPR027417">
    <property type="entry name" value="P-loop_NTPase"/>
</dbReference>
<protein>
    <recommendedName>
        <fullName evidence="7">Kinesin-like protein</fullName>
    </recommendedName>
</protein>
<dbReference type="GO" id="GO:0007052">
    <property type="term" value="P:mitotic spindle organization"/>
    <property type="evidence" value="ECO:0007669"/>
    <property type="project" value="TreeGrafter"/>
</dbReference>
<dbReference type="PANTHER" id="PTHR47969">
    <property type="entry name" value="CHROMOSOME-ASSOCIATED KINESIN KIF4A-RELATED"/>
    <property type="match status" value="1"/>
</dbReference>
<keyword evidence="12" id="KW-1185">Reference proteome</keyword>
<dbReference type="InterPro" id="IPR036961">
    <property type="entry name" value="Kinesin_motor_dom_sf"/>
</dbReference>
<accession>A0AAU9KA89</accession>
<evidence type="ECO:0000256" key="1">
    <source>
        <dbReference type="ARBA" id="ARBA00004496"/>
    </source>
</evidence>
<evidence type="ECO:0000256" key="8">
    <source>
        <dbReference type="SAM" id="Coils"/>
    </source>
</evidence>
<dbReference type="GO" id="GO:0005875">
    <property type="term" value="C:microtubule associated complex"/>
    <property type="evidence" value="ECO:0007669"/>
    <property type="project" value="TreeGrafter"/>
</dbReference>
<dbReference type="PRINTS" id="PR00380">
    <property type="entry name" value="KINESINHEAVY"/>
</dbReference>
<keyword evidence="4 6" id="KW-0067">ATP-binding</keyword>
<feature type="domain" description="Kinesin motor" evidence="10">
    <location>
        <begin position="7"/>
        <end position="356"/>
    </location>
</feature>
<comment type="caution">
    <text evidence="11">The sequence shown here is derived from an EMBL/GenBank/DDBJ whole genome shotgun (WGS) entry which is preliminary data.</text>
</comment>
<comment type="similarity">
    <text evidence="6 7">Belongs to the TRAFAC class myosin-kinesin ATPase superfamily. Kinesin family.</text>
</comment>
<evidence type="ECO:0000256" key="6">
    <source>
        <dbReference type="PROSITE-ProRule" id="PRU00283"/>
    </source>
</evidence>
<evidence type="ECO:0000256" key="7">
    <source>
        <dbReference type="RuleBase" id="RU000394"/>
    </source>
</evidence>
<name>A0AAU9KA89_9CILI</name>
<proteinExistence type="inferred from homology"/>
<dbReference type="Pfam" id="PF00225">
    <property type="entry name" value="Kinesin"/>
    <property type="match status" value="1"/>
</dbReference>
<feature type="binding site" evidence="6">
    <location>
        <begin position="85"/>
        <end position="92"/>
    </location>
    <ligand>
        <name>ATP</name>
        <dbReference type="ChEBI" id="CHEBI:30616"/>
    </ligand>
</feature>
<dbReference type="GO" id="GO:0005524">
    <property type="term" value="F:ATP binding"/>
    <property type="evidence" value="ECO:0007669"/>
    <property type="project" value="UniProtKB-UniRule"/>
</dbReference>
<feature type="region of interest" description="Disordered" evidence="9">
    <location>
        <begin position="461"/>
        <end position="508"/>
    </location>
</feature>
<dbReference type="PROSITE" id="PS50067">
    <property type="entry name" value="KINESIN_MOTOR_2"/>
    <property type="match status" value="1"/>
</dbReference>
<dbReference type="SUPFAM" id="SSF52540">
    <property type="entry name" value="P-loop containing nucleoside triphosphate hydrolases"/>
    <property type="match status" value="1"/>
</dbReference>
<keyword evidence="7" id="KW-0493">Microtubule</keyword>
<evidence type="ECO:0000256" key="9">
    <source>
        <dbReference type="SAM" id="MobiDB-lite"/>
    </source>
</evidence>
<dbReference type="CDD" id="cd00106">
    <property type="entry name" value="KISc"/>
    <property type="match status" value="1"/>
</dbReference>
<evidence type="ECO:0000313" key="11">
    <source>
        <dbReference type="EMBL" id="CAG9334348.1"/>
    </source>
</evidence>
<evidence type="ECO:0000259" key="10">
    <source>
        <dbReference type="PROSITE" id="PS50067"/>
    </source>
</evidence>
<dbReference type="GO" id="GO:0051231">
    <property type="term" value="P:spindle elongation"/>
    <property type="evidence" value="ECO:0007669"/>
    <property type="project" value="TreeGrafter"/>
</dbReference>
<evidence type="ECO:0000256" key="3">
    <source>
        <dbReference type="ARBA" id="ARBA00022741"/>
    </source>
</evidence>
<comment type="subcellular location">
    <subcellularLocation>
        <location evidence="1">Cytoplasm</location>
    </subcellularLocation>
</comment>
<dbReference type="GO" id="GO:0008017">
    <property type="term" value="F:microtubule binding"/>
    <property type="evidence" value="ECO:0007669"/>
    <property type="project" value="InterPro"/>
</dbReference>